<sequence length="73" mass="8453">MGSSNRRHSKKMAHPINGQKRKELILKKKRPICVCPKFFRKSGKRWHGVHGKVAVEWEIAATRFCLGLLGWDL</sequence>
<name>Q95ST7_DROME</name>
<accession>Q95ST7</accession>
<organism evidence="2">
    <name type="scientific">Drosophila melanogaster</name>
    <name type="common">Fruit fly</name>
    <dbReference type="NCBI Taxonomy" id="7227"/>
    <lineage>
        <taxon>Eukaryota</taxon>
        <taxon>Metazoa</taxon>
        <taxon>Ecdysozoa</taxon>
        <taxon>Arthropoda</taxon>
        <taxon>Hexapoda</taxon>
        <taxon>Insecta</taxon>
        <taxon>Pterygota</taxon>
        <taxon>Neoptera</taxon>
        <taxon>Endopterygota</taxon>
        <taxon>Diptera</taxon>
        <taxon>Brachycera</taxon>
        <taxon>Muscomorpha</taxon>
        <taxon>Ephydroidea</taxon>
        <taxon>Drosophilidae</taxon>
        <taxon>Drosophila</taxon>
        <taxon>Sophophora</taxon>
    </lineage>
</organism>
<evidence type="ECO:0000313" key="2">
    <source>
        <dbReference type="EMBL" id="AAL25526.1"/>
    </source>
</evidence>
<feature type="region of interest" description="Disordered" evidence="1">
    <location>
        <begin position="1"/>
        <end position="20"/>
    </location>
</feature>
<protein>
    <submittedName>
        <fullName evidence="2">SD10988p</fullName>
    </submittedName>
</protein>
<dbReference type="EMBL" id="AY060487">
    <property type="protein sequence ID" value="AAL25526.1"/>
    <property type="molecule type" value="mRNA"/>
</dbReference>
<dbReference type="AlphaFoldDB" id="Q95ST7"/>
<reference evidence="2" key="1">
    <citation type="submission" date="2001-10" db="EMBL/GenBank/DDBJ databases">
        <authorList>
            <person name="Stapleton M."/>
            <person name="Brokstein P."/>
            <person name="Hong L."/>
            <person name="Agbayani A."/>
            <person name="Carlson J."/>
            <person name="Champe M."/>
            <person name="Chavez C."/>
            <person name="Dorsett V."/>
            <person name="Farfan D."/>
            <person name="Frise E."/>
            <person name="George R."/>
            <person name="Gonzalez M."/>
            <person name="Guarin H."/>
            <person name="Li P."/>
            <person name="Liao G."/>
            <person name="Miranda A."/>
            <person name="Mungall C.J."/>
            <person name="Nunoo J."/>
            <person name="Pacleb J."/>
            <person name="Paragas V."/>
            <person name="Park S."/>
            <person name="Phouanenavong S."/>
            <person name="Wan K."/>
            <person name="Yu C."/>
            <person name="Lewis S.E."/>
            <person name="Rubin G.M."/>
            <person name="Celniker S."/>
        </authorList>
    </citation>
    <scope>NUCLEOTIDE SEQUENCE</scope>
</reference>
<proteinExistence type="evidence at transcript level"/>
<feature type="compositionally biased region" description="Basic residues" evidence="1">
    <location>
        <begin position="1"/>
        <end position="13"/>
    </location>
</feature>
<evidence type="ECO:0000256" key="1">
    <source>
        <dbReference type="SAM" id="MobiDB-lite"/>
    </source>
</evidence>